<accession>A0ABD0B1Y3</accession>
<protein>
    <submittedName>
        <fullName evidence="2">Uncharacterized protein</fullName>
    </submittedName>
</protein>
<feature type="region of interest" description="Disordered" evidence="1">
    <location>
        <begin position="38"/>
        <end position="66"/>
    </location>
</feature>
<feature type="compositionally biased region" description="Low complexity" evidence="1">
    <location>
        <begin position="44"/>
        <end position="53"/>
    </location>
</feature>
<gene>
    <name evidence="2" type="ORF">KAM382_00260</name>
</gene>
<comment type="caution">
    <text evidence="2">The sequence shown here is derived from an EMBL/GenBank/DDBJ whole genome shotgun (WGS) entry which is preliminary data.</text>
</comment>
<dbReference type="Proteomes" id="UP000737420">
    <property type="component" value="Unassembled WGS sequence"/>
</dbReference>
<reference evidence="2 3" key="1">
    <citation type="submission" date="2021-07" db="EMBL/GenBank/DDBJ databases">
        <title>Draft genome sequence of carbapenem-resistant Aeromonas spp. in Japan.</title>
        <authorList>
            <person name="Maehana S."/>
            <person name="Suzuki M."/>
            <person name="Kitasato H."/>
        </authorList>
    </citation>
    <scope>NUCLEOTIDE SEQUENCE [LARGE SCALE GENOMIC DNA]</scope>
    <source>
        <strain evidence="2 3">KAM382</strain>
    </source>
</reference>
<dbReference type="AlphaFoldDB" id="A0ABD0B1Y3"/>
<name>A0ABD0B1Y3_AERCA</name>
<sequence>MAHALVTVQGLAKHAAVELAGQPELTIEILVPAGVAGAAETERPQQQWQAQPEAAPPRTPILSLHP</sequence>
<evidence type="ECO:0000256" key="1">
    <source>
        <dbReference type="SAM" id="MobiDB-lite"/>
    </source>
</evidence>
<evidence type="ECO:0000313" key="3">
    <source>
        <dbReference type="Proteomes" id="UP000737420"/>
    </source>
</evidence>
<proteinExistence type="predicted"/>
<evidence type="ECO:0000313" key="2">
    <source>
        <dbReference type="EMBL" id="GJB89965.1"/>
    </source>
</evidence>
<dbReference type="EMBL" id="BPOP01000001">
    <property type="protein sequence ID" value="GJB89965.1"/>
    <property type="molecule type" value="Genomic_DNA"/>
</dbReference>
<organism evidence="2 3">
    <name type="scientific">Aeromonas caviae</name>
    <name type="common">Aeromonas punctata</name>
    <dbReference type="NCBI Taxonomy" id="648"/>
    <lineage>
        <taxon>Bacteria</taxon>
        <taxon>Pseudomonadati</taxon>
        <taxon>Pseudomonadota</taxon>
        <taxon>Gammaproteobacteria</taxon>
        <taxon>Aeromonadales</taxon>
        <taxon>Aeromonadaceae</taxon>
        <taxon>Aeromonas</taxon>
    </lineage>
</organism>